<dbReference type="RefSeq" id="XP_018118719.2">
    <property type="nucleotide sequence ID" value="XM_018263230.2"/>
</dbReference>
<dbReference type="Pfam" id="PF22286">
    <property type="entry name" value="RHG20_PH"/>
    <property type="match status" value="1"/>
</dbReference>
<dbReference type="CTD" id="108716780"/>
<evidence type="ECO:0000259" key="6">
    <source>
        <dbReference type="PROSITE" id="PS50238"/>
    </source>
</evidence>
<dbReference type="InterPro" id="IPR047886">
    <property type="entry name" value="ARHGAP20-like_RhoGAP"/>
</dbReference>
<dbReference type="Gene3D" id="1.10.555.10">
    <property type="entry name" value="Rho GTPase activation protein"/>
    <property type="match status" value="1"/>
</dbReference>
<dbReference type="KEGG" id="xla:108716780"/>
<organism evidence="7 8">
    <name type="scientific">Xenopus laevis</name>
    <name type="common">African clawed frog</name>
    <dbReference type="NCBI Taxonomy" id="8355"/>
    <lineage>
        <taxon>Eukaryota</taxon>
        <taxon>Metazoa</taxon>
        <taxon>Chordata</taxon>
        <taxon>Craniata</taxon>
        <taxon>Vertebrata</taxon>
        <taxon>Euteleostomi</taxon>
        <taxon>Amphibia</taxon>
        <taxon>Batrachia</taxon>
        <taxon>Anura</taxon>
        <taxon>Pipoidea</taxon>
        <taxon>Pipidae</taxon>
        <taxon>Xenopodinae</taxon>
        <taxon>Xenopus</taxon>
        <taxon>Xenopus</taxon>
    </lineage>
</organism>
<dbReference type="Gene3D" id="2.30.29.30">
    <property type="entry name" value="Pleckstrin-homology domain (PH domain)/Phosphotyrosine-binding domain (PTB)"/>
    <property type="match status" value="1"/>
</dbReference>
<evidence type="ECO:0000256" key="2">
    <source>
        <dbReference type="ARBA" id="ARBA00022553"/>
    </source>
</evidence>
<dbReference type="Proteomes" id="UP000186698">
    <property type="component" value="Chromosome 5L"/>
</dbReference>
<dbReference type="InterPro" id="IPR008936">
    <property type="entry name" value="Rho_GTPase_activation_prot"/>
</dbReference>
<keyword evidence="2" id="KW-0597">Phosphoprotein</keyword>
<protein>
    <recommendedName>
        <fullName evidence="4">T-cell activation Rho GTPase-activating protein</fullName>
    </recommendedName>
    <alternativeName>
        <fullName evidence="5">T-cell activation GTPase-activating protein</fullName>
    </alternativeName>
</protein>
<reference evidence="8" key="1">
    <citation type="submission" date="2025-08" db="UniProtKB">
        <authorList>
            <consortium name="RefSeq"/>
        </authorList>
    </citation>
    <scope>IDENTIFICATION</scope>
    <source>
        <strain evidence="8">J_2021</strain>
        <tissue evidence="8">Erythrocytes</tissue>
    </source>
</reference>
<keyword evidence="7" id="KW-1185">Reference proteome</keyword>
<evidence type="ECO:0000256" key="4">
    <source>
        <dbReference type="ARBA" id="ARBA00074142"/>
    </source>
</evidence>
<evidence type="ECO:0000256" key="5">
    <source>
        <dbReference type="ARBA" id="ARBA00077368"/>
    </source>
</evidence>
<gene>
    <name evidence="8" type="primary">tagap.L</name>
</gene>
<sequence>MFSPHTGRKARRGSFEGILHKNTIQKTLAQRRCSAPSLVFNKALSKPRSTVRESNVCSISIEQCPFVLGLTSEDSELILHESVKLTQDLKTKERYLFLFSDMIIIAKLKSGTSFRLKHRVDLAEMMALSCEEEDEKEEACLFHSYPKNALLFIWPCNGCIASFRSLEVKELWLDTLVWQIREVGGTESITVPYTRLLMKVLTGCNASKAINTSNMEGLIDCPTEADAKKYQLLAAMINEDGMCHLIENNKKRKAVISWPFTFRRSSTLSETSVSPELKATLFDQPLSIVCEEDALPKPILEILTILCQQGPSTEGIFRKAANEKTRKELKEDLNSGKTLDLKSKPVHLLAVVLKDFLRGIPNQLLSSELYHEWMAALEKPTLEKRTENMKCVADKLPRPNWILLQHLICVLHHISKASTVNKMDSNNLAVCIGPNMLQPRHDKILSLEAQKQANDRVITLVEFFIDNCFDLFDENISQLISTTEKDSLEDTDVSEITFQQNDSAYDSTDPEHEGHASTLTSYQEDLGMINSGSEALKSSMDHDINLSESSISLFKVSSMGRRKSEPHIVLSRDTKVVEGRKLNRSHDDVTVCKSGAPSTKEKLTKQVLDIAFYKNKMPRGLTVNTSYSVDVLDDVLQNALSSCSLESSFSDCSVFTSSPLASPISPKNSCLIRHQSCSLKSGIRTDLKSSSREIKKHSKSFSYVNNKKMLAKTQSWGPEGQNPRLQRNVFNSSLRNRNQYENESPQAKSFQQPAVVRLRRPQSARKMSVDEVFRMVDQRNPGKPPSYEEAIHKNVPPFKGMTVQTMRATVSNNEFSSSSDIPMDSTYRERRTHDYTIQTTINEGSMERNCSLQMQQLCQYGKTKSVLIRSMSESVKKHKHETLNRRCSQPFELYDQIQYAKESYV</sequence>
<evidence type="ECO:0000256" key="1">
    <source>
        <dbReference type="ARBA" id="ARBA00022468"/>
    </source>
</evidence>
<evidence type="ECO:0000313" key="7">
    <source>
        <dbReference type="Proteomes" id="UP000186698"/>
    </source>
</evidence>
<dbReference type="GO" id="GO:0007165">
    <property type="term" value="P:signal transduction"/>
    <property type="evidence" value="ECO:0007669"/>
    <property type="project" value="InterPro"/>
</dbReference>
<dbReference type="OMA" id="PRTESWK"/>
<dbReference type="FunFam" id="1.10.555.10:FF:000036">
    <property type="entry name" value="T-cell activation Rho GTPase-activating protein"/>
    <property type="match status" value="1"/>
</dbReference>
<dbReference type="PANTHER" id="PTHR23179">
    <property type="entry name" value="T-CELL ACTIVATION RHO GTPASE ACTIVATING PROTEIN-RELATED"/>
    <property type="match status" value="1"/>
</dbReference>
<keyword evidence="1" id="KW-0343">GTPase activation</keyword>
<dbReference type="OrthoDB" id="27389at2759"/>
<name>A0A1L8G8K7_XENLA</name>
<dbReference type="GeneID" id="108716780"/>
<dbReference type="CDD" id="cd04402">
    <property type="entry name" value="RhoGAP_ARHGAP20"/>
    <property type="match status" value="1"/>
</dbReference>
<proteinExistence type="predicted"/>
<keyword evidence="3" id="KW-0344">Guanine-nucleotide releasing factor</keyword>
<dbReference type="STRING" id="8355.A0A1L8G8K7"/>
<dbReference type="PANTHER" id="PTHR23179:SF26">
    <property type="entry name" value="T-CELL ACTIVATION RHO GTPASE-ACTIVATING PROTEIN"/>
    <property type="match status" value="1"/>
</dbReference>
<dbReference type="Pfam" id="PF00620">
    <property type="entry name" value="RhoGAP"/>
    <property type="match status" value="1"/>
</dbReference>
<dbReference type="SUPFAM" id="SSF48350">
    <property type="entry name" value="GTPase activation domain, GAP"/>
    <property type="match status" value="1"/>
</dbReference>
<feature type="domain" description="Rho-GAP" evidence="6">
    <location>
        <begin position="284"/>
        <end position="472"/>
    </location>
</feature>
<dbReference type="GO" id="GO:0005085">
    <property type="term" value="F:guanyl-nucleotide exchange factor activity"/>
    <property type="evidence" value="ECO:0007669"/>
    <property type="project" value="UniProtKB-KW"/>
</dbReference>
<dbReference type="GO" id="GO:0005096">
    <property type="term" value="F:GTPase activator activity"/>
    <property type="evidence" value="ECO:0000318"/>
    <property type="project" value="GO_Central"/>
</dbReference>
<dbReference type="InterPro" id="IPR011993">
    <property type="entry name" value="PH-like_dom_sf"/>
</dbReference>
<dbReference type="GO" id="GO:0035023">
    <property type="term" value="P:regulation of Rho protein signal transduction"/>
    <property type="evidence" value="ECO:0007669"/>
    <property type="project" value="InterPro"/>
</dbReference>
<dbReference type="SUPFAM" id="SSF50729">
    <property type="entry name" value="PH domain-like"/>
    <property type="match status" value="1"/>
</dbReference>
<accession>A0A1L8G8K7</accession>
<dbReference type="InterPro" id="IPR000198">
    <property type="entry name" value="RhoGAP_dom"/>
</dbReference>
<dbReference type="InterPro" id="IPR047887">
    <property type="entry name" value="ARHGAP20_PH"/>
</dbReference>
<dbReference type="AlphaFoldDB" id="A0A1L8G8K7"/>
<dbReference type="SMART" id="SM00324">
    <property type="entry name" value="RhoGAP"/>
    <property type="match status" value="1"/>
</dbReference>
<evidence type="ECO:0000256" key="3">
    <source>
        <dbReference type="ARBA" id="ARBA00022658"/>
    </source>
</evidence>
<dbReference type="PaxDb" id="8355-A0A1L8G8K7"/>
<evidence type="ECO:0000313" key="8">
    <source>
        <dbReference type="RefSeq" id="XP_018118719.2"/>
    </source>
</evidence>
<dbReference type="PROSITE" id="PS50238">
    <property type="entry name" value="RHOGAP"/>
    <property type="match status" value="1"/>
</dbReference>